<proteinExistence type="predicted"/>
<evidence type="ECO:0000313" key="2">
    <source>
        <dbReference type="Proteomes" id="UP001434883"/>
    </source>
</evidence>
<accession>A0ABV0RQI2</accession>
<gene>
    <name evidence="1" type="ORF">XENOCAPTIV_012990</name>
</gene>
<dbReference type="Proteomes" id="UP001434883">
    <property type="component" value="Unassembled WGS sequence"/>
</dbReference>
<reference evidence="1 2" key="1">
    <citation type="submission" date="2021-06" db="EMBL/GenBank/DDBJ databases">
        <authorList>
            <person name="Palmer J.M."/>
        </authorList>
    </citation>
    <scope>NUCLEOTIDE SEQUENCE [LARGE SCALE GENOMIC DNA]</scope>
    <source>
        <strain evidence="1 2">XC_2019</strain>
        <tissue evidence="1">Muscle</tissue>
    </source>
</reference>
<comment type="caution">
    <text evidence="1">The sequence shown here is derived from an EMBL/GenBank/DDBJ whole genome shotgun (WGS) entry which is preliminary data.</text>
</comment>
<keyword evidence="2" id="KW-1185">Reference proteome</keyword>
<dbReference type="EMBL" id="JAHRIN010053132">
    <property type="protein sequence ID" value="MEQ2210408.1"/>
    <property type="molecule type" value="Genomic_DNA"/>
</dbReference>
<evidence type="ECO:0000313" key="1">
    <source>
        <dbReference type="EMBL" id="MEQ2210408.1"/>
    </source>
</evidence>
<sequence>MSANIWSIRLQKAAEALHSPKERTLNYQSLCPVEKAVSGLALGHCLRRCPGWAQPQQRRGDVLESFFDCSDSLNKFCQLGDLLRFLLAQLDLDTQLRGRPSSDELIFSQLILHFRLHVDCDVTGAAIFVTIAVTATFVDMLLRCSLEQWRQLHVRAESQFGCHPGCGAAQRSSCLCQTLQLRIPRLTFVVHF</sequence>
<protein>
    <submittedName>
        <fullName evidence="1">Uncharacterized protein</fullName>
    </submittedName>
</protein>
<name>A0ABV0RQI2_9TELE</name>
<organism evidence="1 2">
    <name type="scientific">Xenoophorus captivus</name>
    <dbReference type="NCBI Taxonomy" id="1517983"/>
    <lineage>
        <taxon>Eukaryota</taxon>
        <taxon>Metazoa</taxon>
        <taxon>Chordata</taxon>
        <taxon>Craniata</taxon>
        <taxon>Vertebrata</taxon>
        <taxon>Euteleostomi</taxon>
        <taxon>Actinopterygii</taxon>
        <taxon>Neopterygii</taxon>
        <taxon>Teleostei</taxon>
        <taxon>Neoteleostei</taxon>
        <taxon>Acanthomorphata</taxon>
        <taxon>Ovalentaria</taxon>
        <taxon>Atherinomorphae</taxon>
        <taxon>Cyprinodontiformes</taxon>
        <taxon>Goodeidae</taxon>
        <taxon>Xenoophorus</taxon>
    </lineage>
</organism>